<dbReference type="RefSeq" id="WP_092701572.1">
    <property type="nucleotide sequence ID" value="NZ_FOSR01000002.1"/>
</dbReference>
<evidence type="ECO:0000259" key="4">
    <source>
        <dbReference type="Pfam" id="PF05506"/>
    </source>
</evidence>
<feature type="domain" description="Bacterial phospholipase C C-terminal" evidence="4">
    <location>
        <begin position="522"/>
        <end position="609"/>
    </location>
</feature>
<dbReference type="Gene3D" id="3.40.720.10">
    <property type="entry name" value="Alkaline Phosphatase, subunit A"/>
    <property type="match status" value="2"/>
</dbReference>
<comment type="similarity">
    <text evidence="1">Belongs to the bacterial phospholipase C family.</text>
</comment>
<evidence type="ECO:0000313" key="6">
    <source>
        <dbReference type="Proteomes" id="UP000198725"/>
    </source>
</evidence>
<evidence type="ECO:0000256" key="1">
    <source>
        <dbReference type="ARBA" id="ARBA00009717"/>
    </source>
</evidence>
<dbReference type="Pfam" id="PF05506">
    <property type="entry name" value="PLipase_C_C"/>
    <property type="match status" value="2"/>
</dbReference>
<dbReference type="InterPro" id="IPR007312">
    <property type="entry name" value="Phosphoesterase"/>
</dbReference>
<sequence>MVSIDRRRFLQMFGGAVGTAASGQVLPASLRKALQVPAQRRTGTIRDVEHVVILMQENRSFDHYFGTLRGVRGFSDPRPLLFPDGRPVWYQPNASITTPKYNACGVPADADYVLPFRVDTRENGDHQHSTDHSWSSGHLSWNHGRYDQWITQKQDVLTMGYLRREDAAFHHALADAFTICDSYFSSVPADTAINRIYLWSGTCDPNNVMGRIPNGPGLAERPRVNGYTWTTYPERLESAGISWKLYQGGTGEPGSPTDNFTDNSLEFFANYQVDEGADPRGPLVRKGVSQHTLKELRDDVLHDRLPQVSWIVAPYKYCEHPAASAADGAYYIKRVLEALTADAESWSKTVLFLCYDENDGLFDHVVPPMPPSSSERNSRGMVSHSLAGSFRDEFLDLDVNTSMIHPLVPGADPGGRQPLGLGMRVPMIVISPWTTGGWVCSQTFDHTSILQFLETRFGVAEPNISAWRRSVCGDLTSAFDFGLKPDLGMPNIPLPESHPDLFAPIIAPAIPSMPIQEDGLRPARPIPYQWQLEHRLDAAAGKFWLDFRNTGAAGAGFYAYDQTAPASDPRRYTVAAAEMVSDYWPLHPHGVAYDILVHGPNGYLCHARGELPAATTATVEVRLIYQPERCQIQAILSNTGSLACSAFIHDAYVGHLAELPLKPGATMELTHDLSANHGWHDISVTLDTSDVYLRRFAGHLETGRPGTSDPMLSPSLRTRIG</sequence>
<dbReference type="InterPro" id="IPR017767">
    <property type="entry name" value="PC-PLC"/>
</dbReference>
<evidence type="ECO:0000313" key="5">
    <source>
        <dbReference type="EMBL" id="SFK39668.1"/>
    </source>
</evidence>
<organism evidence="5 6">
    <name type="scientific">Rhodanobacter glycinis</name>
    <dbReference type="NCBI Taxonomy" id="582702"/>
    <lineage>
        <taxon>Bacteria</taxon>
        <taxon>Pseudomonadati</taxon>
        <taxon>Pseudomonadota</taxon>
        <taxon>Gammaproteobacteria</taxon>
        <taxon>Lysobacterales</taxon>
        <taxon>Rhodanobacteraceae</taxon>
        <taxon>Rhodanobacter</taxon>
    </lineage>
</organism>
<dbReference type="PANTHER" id="PTHR31956:SF1">
    <property type="entry name" value="NON-SPECIFIC PHOSPHOLIPASE C1"/>
    <property type="match status" value="1"/>
</dbReference>
<dbReference type="EMBL" id="FOSR01000002">
    <property type="protein sequence ID" value="SFK39668.1"/>
    <property type="molecule type" value="Genomic_DNA"/>
</dbReference>
<dbReference type="GO" id="GO:0034480">
    <property type="term" value="F:phosphatidylcholine phospholipase C activity"/>
    <property type="evidence" value="ECO:0007669"/>
    <property type="project" value="UniProtKB-EC"/>
</dbReference>
<dbReference type="Proteomes" id="UP000198725">
    <property type="component" value="Unassembled WGS sequence"/>
</dbReference>
<evidence type="ECO:0000256" key="2">
    <source>
        <dbReference type="ARBA" id="ARBA00012018"/>
    </source>
</evidence>
<protein>
    <recommendedName>
        <fullName evidence="2">phospholipase C</fullName>
        <ecNumber evidence="2">3.1.4.3</ecNumber>
    </recommendedName>
</protein>
<dbReference type="CDD" id="cd16014">
    <property type="entry name" value="PLC"/>
    <property type="match status" value="1"/>
</dbReference>
<keyword evidence="3" id="KW-0378">Hydrolase</keyword>
<dbReference type="AlphaFoldDB" id="A0A1I3Z6C8"/>
<name>A0A1I3Z6C8_9GAMM</name>
<dbReference type="PANTHER" id="PTHR31956">
    <property type="entry name" value="NON-SPECIFIC PHOSPHOLIPASE C4-RELATED"/>
    <property type="match status" value="1"/>
</dbReference>
<dbReference type="InterPro" id="IPR008475">
    <property type="entry name" value="PLipase_C_C"/>
</dbReference>
<dbReference type="EC" id="3.1.4.3" evidence="2"/>
<keyword evidence="6" id="KW-1185">Reference proteome</keyword>
<dbReference type="NCBIfam" id="TIGR03396">
    <property type="entry name" value="PC_PLC"/>
    <property type="match status" value="1"/>
</dbReference>
<dbReference type="Pfam" id="PF04185">
    <property type="entry name" value="Phosphoesterase"/>
    <property type="match status" value="1"/>
</dbReference>
<gene>
    <name evidence="5" type="ORF">SAMN05192579_102233</name>
</gene>
<proteinExistence type="inferred from homology"/>
<dbReference type="GO" id="GO:0016042">
    <property type="term" value="P:lipid catabolic process"/>
    <property type="evidence" value="ECO:0007669"/>
    <property type="project" value="InterPro"/>
</dbReference>
<evidence type="ECO:0000256" key="3">
    <source>
        <dbReference type="ARBA" id="ARBA00022801"/>
    </source>
</evidence>
<dbReference type="PROSITE" id="PS51318">
    <property type="entry name" value="TAT"/>
    <property type="match status" value="1"/>
</dbReference>
<dbReference type="InterPro" id="IPR006311">
    <property type="entry name" value="TAT_signal"/>
</dbReference>
<accession>A0A1I3Z6C8</accession>
<reference evidence="6" key="1">
    <citation type="submission" date="2016-10" db="EMBL/GenBank/DDBJ databases">
        <authorList>
            <person name="Varghese N."/>
            <person name="Submissions S."/>
        </authorList>
    </citation>
    <scope>NUCLEOTIDE SEQUENCE [LARGE SCALE GENOMIC DNA]</scope>
    <source>
        <strain evidence="6">MO64</strain>
    </source>
</reference>
<dbReference type="InterPro" id="IPR017850">
    <property type="entry name" value="Alkaline_phosphatase_core_sf"/>
</dbReference>
<feature type="domain" description="Bacterial phospholipase C C-terminal" evidence="4">
    <location>
        <begin position="620"/>
        <end position="699"/>
    </location>
</feature>